<dbReference type="Proteomes" id="UP001184614">
    <property type="component" value="Unassembled WGS sequence"/>
</dbReference>
<evidence type="ECO:0000313" key="2">
    <source>
        <dbReference type="EMBL" id="MDR6431244.1"/>
    </source>
</evidence>
<reference evidence="2 3" key="1">
    <citation type="submission" date="2023-07" db="EMBL/GenBank/DDBJ databases">
        <title>Sorghum-associated microbial communities from plants grown in Nebraska, USA.</title>
        <authorList>
            <person name="Schachtman D."/>
        </authorList>
    </citation>
    <scope>NUCLEOTIDE SEQUENCE [LARGE SCALE GENOMIC DNA]</scope>
    <source>
        <strain evidence="2 3">DS1730</strain>
    </source>
</reference>
<feature type="region of interest" description="Disordered" evidence="1">
    <location>
        <begin position="22"/>
        <end position="47"/>
    </location>
</feature>
<dbReference type="EMBL" id="JAVDQT010000001">
    <property type="protein sequence ID" value="MDR6431244.1"/>
    <property type="molecule type" value="Genomic_DNA"/>
</dbReference>
<accession>A0ABU1M5E0</accession>
<comment type="caution">
    <text evidence="2">The sequence shown here is derived from an EMBL/GenBank/DDBJ whole genome shotgun (WGS) entry which is preliminary data.</text>
</comment>
<dbReference type="RefSeq" id="WP_310010442.1">
    <property type="nucleotide sequence ID" value="NZ_JAVDQT010000001.1"/>
</dbReference>
<organism evidence="2 3">
    <name type="scientific">Brucella pseudogrignonensis</name>
    <dbReference type="NCBI Taxonomy" id="419475"/>
    <lineage>
        <taxon>Bacteria</taxon>
        <taxon>Pseudomonadati</taxon>
        <taxon>Pseudomonadota</taxon>
        <taxon>Alphaproteobacteria</taxon>
        <taxon>Hyphomicrobiales</taxon>
        <taxon>Brucellaceae</taxon>
        <taxon>Brucella/Ochrobactrum group</taxon>
        <taxon>Brucella</taxon>
    </lineage>
</organism>
<gene>
    <name evidence="2" type="ORF">J2782_000949</name>
</gene>
<proteinExistence type="predicted"/>
<sequence length="219" mass="24544">MADKPILFSGPMVRALLREIATPGEGKTQTRRALNPQPNLLNGRKPLNNGLGAYSTDTGWKRFRYSVGDRLYVREAWRAEREYDGYSPAKSHNGKPVLPINCPITYDADVIPEFGKNRQAMHMPRWASRITLEVTGVKVERLQECSEADAYAEGIAKIGRFYGVPEAEWDSATTRSAVDAYANLWDDINGPGAWDKNPWVAAYTFRPILGNIDQIERAA</sequence>
<name>A0ABU1M5E0_9HYPH</name>
<evidence type="ECO:0000313" key="3">
    <source>
        <dbReference type="Proteomes" id="UP001184614"/>
    </source>
</evidence>
<evidence type="ECO:0000256" key="1">
    <source>
        <dbReference type="SAM" id="MobiDB-lite"/>
    </source>
</evidence>
<keyword evidence="3" id="KW-1185">Reference proteome</keyword>
<protein>
    <submittedName>
        <fullName evidence="2">Uncharacterized protein</fullName>
    </submittedName>
</protein>